<evidence type="ECO:0000256" key="5">
    <source>
        <dbReference type="PROSITE-ProRule" id="PRU00284"/>
    </source>
</evidence>
<protein>
    <submittedName>
        <fullName evidence="9">Methyl-accepting chemotaxis protein</fullName>
    </submittedName>
</protein>
<proteinExistence type="inferred from homology"/>
<evidence type="ECO:0000256" key="1">
    <source>
        <dbReference type="ARBA" id="ARBA00022692"/>
    </source>
</evidence>
<dbReference type="InterPro" id="IPR003660">
    <property type="entry name" value="HAMP_dom"/>
</dbReference>
<dbReference type="RefSeq" id="WP_212986787.1">
    <property type="nucleotide sequence ID" value="NZ_BAABEA010000051.1"/>
</dbReference>
<dbReference type="PROSITE" id="PS50111">
    <property type="entry name" value="CHEMOTAXIS_TRANSDUC_2"/>
    <property type="match status" value="1"/>
</dbReference>
<evidence type="ECO:0000313" key="9">
    <source>
        <dbReference type="EMBL" id="GIM63802.1"/>
    </source>
</evidence>
<evidence type="ECO:0000256" key="4">
    <source>
        <dbReference type="ARBA" id="ARBA00029447"/>
    </source>
</evidence>
<keyword evidence="1 6" id="KW-0812">Transmembrane</keyword>
<reference evidence="9" key="1">
    <citation type="submission" date="2021-03" db="EMBL/GenBank/DDBJ databases">
        <title>Whole genome shotgun sequence of Actinoplanes auranticolor NBRC 12245.</title>
        <authorList>
            <person name="Komaki H."/>
            <person name="Tamura T."/>
        </authorList>
    </citation>
    <scope>NUCLEOTIDE SEQUENCE</scope>
    <source>
        <strain evidence="9">NBRC 12245</strain>
    </source>
</reference>
<dbReference type="GO" id="GO:0006935">
    <property type="term" value="P:chemotaxis"/>
    <property type="evidence" value="ECO:0007669"/>
    <property type="project" value="InterPro"/>
</dbReference>
<dbReference type="CDD" id="cd19411">
    <property type="entry name" value="MCP2201-like_sensor"/>
    <property type="match status" value="1"/>
</dbReference>
<dbReference type="EMBL" id="BOQL01000006">
    <property type="protein sequence ID" value="GIM63802.1"/>
    <property type="molecule type" value="Genomic_DNA"/>
</dbReference>
<dbReference type="CDD" id="cd06225">
    <property type="entry name" value="HAMP"/>
    <property type="match status" value="1"/>
</dbReference>
<organism evidence="9 10">
    <name type="scientific">Actinoplanes auranticolor</name>
    <dbReference type="NCBI Taxonomy" id="47988"/>
    <lineage>
        <taxon>Bacteria</taxon>
        <taxon>Bacillati</taxon>
        <taxon>Actinomycetota</taxon>
        <taxon>Actinomycetes</taxon>
        <taxon>Micromonosporales</taxon>
        <taxon>Micromonosporaceae</taxon>
        <taxon>Actinoplanes</taxon>
    </lineage>
</organism>
<dbReference type="InterPro" id="IPR004089">
    <property type="entry name" value="MCPsignal_dom"/>
</dbReference>
<dbReference type="AlphaFoldDB" id="A0A919S6B7"/>
<dbReference type="Gene3D" id="1.10.287.950">
    <property type="entry name" value="Methyl-accepting chemotaxis protein"/>
    <property type="match status" value="1"/>
</dbReference>
<evidence type="ECO:0000259" key="8">
    <source>
        <dbReference type="PROSITE" id="PS50885"/>
    </source>
</evidence>
<dbReference type="InterPro" id="IPR024478">
    <property type="entry name" value="HlyB_4HB_MCP"/>
</dbReference>
<evidence type="ECO:0000256" key="2">
    <source>
        <dbReference type="ARBA" id="ARBA00022989"/>
    </source>
</evidence>
<accession>A0A919S6B7</accession>
<comment type="similarity">
    <text evidence="4">Belongs to the methyl-accepting chemotaxis (MCP) protein family.</text>
</comment>
<keyword evidence="6" id="KW-0472">Membrane</keyword>
<dbReference type="PROSITE" id="PS50885">
    <property type="entry name" value="HAMP"/>
    <property type="match status" value="1"/>
</dbReference>
<dbReference type="Pfam" id="PF00672">
    <property type="entry name" value="HAMP"/>
    <property type="match status" value="1"/>
</dbReference>
<dbReference type="SMART" id="SM00283">
    <property type="entry name" value="MA"/>
    <property type="match status" value="1"/>
</dbReference>
<evidence type="ECO:0000256" key="3">
    <source>
        <dbReference type="ARBA" id="ARBA00023224"/>
    </source>
</evidence>
<gene>
    <name evidence="9" type="ORF">Aau02nite_06430</name>
</gene>
<feature type="transmembrane region" description="Helical" evidence="6">
    <location>
        <begin position="6"/>
        <end position="29"/>
    </location>
</feature>
<dbReference type="PANTHER" id="PTHR32089:SF112">
    <property type="entry name" value="LYSOZYME-LIKE PROTEIN-RELATED"/>
    <property type="match status" value="1"/>
</dbReference>
<dbReference type="PANTHER" id="PTHR32089">
    <property type="entry name" value="METHYL-ACCEPTING CHEMOTAXIS PROTEIN MCPB"/>
    <property type="match status" value="1"/>
</dbReference>
<feature type="transmembrane region" description="Helical" evidence="6">
    <location>
        <begin position="191"/>
        <end position="211"/>
    </location>
</feature>
<dbReference type="SUPFAM" id="SSF58104">
    <property type="entry name" value="Methyl-accepting chemotaxis protein (MCP) signaling domain"/>
    <property type="match status" value="1"/>
</dbReference>
<dbReference type="SMART" id="SM00304">
    <property type="entry name" value="HAMP"/>
    <property type="match status" value="1"/>
</dbReference>
<dbReference type="Proteomes" id="UP000681340">
    <property type="component" value="Unassembled WGS sequence"/>
</dbReference>
<dbReference type="Pfam" id="PF12729">
    <property type="entry name" value="4HB_MCP_1"/>
    <property type="match status" value="1"/>
</dbReference>
<keyword evidence="3 5" id="KW-0807">Transducer</keyword>
<dbReference type="PRINTS" id="PR00260">
    <property type="entry name" value="CHEMTRNSDUCR"/>
</dbReference>
<sequence length="530" mass="55690">MSNLKVGLRLGAGFLVVIVGMVVLTVIGVNEVNQISDRLTVVNDLNGVKQRYAINFRGSVHDRAIAVRDVVLARTEAELQTEIDTIAELTTRYDESAVRMKAMFAGGTGVSAEEKQALAEINRIQAKTLPLISQVVDLRKAGSNEQALVVLTTQAKPAFIEWLAAINVFIDLEEAMNKAETAQARETADGFMTIMAIGLLLAALIAALVAWRITRGITGPLAEAADVLVAVADGDLTRRVDVRSTDEVGQMGRSVNTALNAIGTVITEFGRSAQGLAQTSHRIGALSGQIAKGAEESSLQANVVADAAQEVSRNVQTVAAGSAEMGASIREISHNANEAATVAARAVDTVRVTTETVSRLGDSSRMIGDVVKAITTIAQQTNLLALNATIEAARAGEAGKGFAVVAGEVKELSQETARATEDISRRVEAIQADTTSAVAAIAEVTAVITQISDYQTTIASAVEEQTATTNEMNRSVNDAASASGQIAANINNVADVARNTTASVDESRRAADELDEVSRKLQALVGGFRI</sequence>
<feature type="domain" description="Methyl-accepting transducer" evidence="7">
    <location>
        <begin position="272"/>
        <end position="515"/>
    </location>
</feature>
<dbReference type="Pfam" id="PF00015">
    <property type="entry name" value="MCPsignal"/>
    <property type="match status" value="1"/>
</dbReference>
<keyword evidence="2 6" id="KW-1133">Transmembrane helix</keyword>
<dbReference type="GO" id="GO:0004888">
    <property type="term" value="F:transmembrane signaling receptor activity"/>
    <property type="evidence" value="ECO:0007669"/>
    <property type="project" value="InterPro"/>
</dbReference>
<feature type="domain" description="HAMP" evidence="8">
    <location>
        <begin position="215"/>
        <end position="267"/>
    </location>
</feature>
<dbReference type="GO" id="GO:0007165">
    <property type="term" value="P:signal transduction"/>
    <property type="evidence" value="ECO:0007669"/>
    <property type="project" value="UniProtKB-KW"/>
</dbReference>
<keyword evidence="10" id="KW-1185">Reference proteome</keyword>
<evidence type="ECO:0000256" key="6">
    <source>
        <dbReference type="SAM" id="Phobius"/>
    </source>
</evidence>
<dbReference type="InterPro" id="IPR004090">
    <property type="entry name" value="Chemotax_Me-accpt_rcpt"/>
</dbReference>
<comment type="caution">
    <text evidence="9">The sequence shown here is derived from an EMBL/GenBank/DDBJ whole genome shotgun (WGS) entry which is preliminary data.</text>
</comment>
<name>A0A919S6B7_9ACTN</name>
<dbReference type="GO" id="GO:0016020">
    <property type="term" value="C:membrane"/>
    <property type="evidence" value="ECO:0007669"/>
    <property type="project" value="InterPro"/>
</dbReference>
<dbReference type="InterPro" id="IPR047347">
    <property type="entry name" value="YvaQ-like_sensor"/>
</dbReference>
<evidence type="ECO:0000313" key="10">
    <source>
        <dbReference type="Proteomes" id="UP000681340"/>
    </source>
</evidence>
<evidence type="ECO:0000259" key="7">
    <source>
        <dbReference type="PROSITE" id="PS50111"/>
    </source>
</evidence>